<gene>
    <name evidence="1" type="ORF">G6F51_005260</name>
</gene>
<dbReference type="Proteomes" id="UP000717996">
    <property type="component" value="Unassembled WGS sequence"/>
</dbReference>
<proteinExistence type="predicted"/>
<dbReference type="EMBL" id="JAANIT010000633">
    <property type="protein sequence ID" value="KAG1545780.1"/>
    <property type="molecule type" value="Genomic_DNA"/>
</dbReference>
<sequence length="130" mass="15019">MENTATEYKRPSFYSRFLCASRLITRRTERLEDGPPSLSHIMDIDQKTLYEENNESKWTCLDQEEDEEDYMNNLLEPYTSTLEKLSGTAKNINQNTRSTAVLIVLSPCALAAGNIARRRRRTHKPACVQF</sequence>
<accession>A0A9P6YEG7</accession>
<name>A0A9P6YEG7_RHIOR</name>
<reference evidence="1" key="1">
    <citation type="journal article" date="2020" name="Microb. Genom.">
        <title>Genetic diversity of clinical and environmental Mucorales isolates obtained from an investigation of mucormycosis cases among solid organ transplant recipients.</title>
        <authorList>
            <person name="Nguyen M.H."/>
            <person name="Kaul D."/>
            <person name="Muto C."/>
            <person name="Cheng S.J."/>
            <person name="Richter R.A."/>
            <person name="Bruno V.M."/>
            <person name="Liu G."/>
            <person name="Beyhan S."/>
            <person name="Sundermann A.J."/>
            <person name="Mounaud S."/>
            <person name="Pasculle A.W."/>
            <person name="Nierman W.C."/>
            <person name="Driscoll E."/>
            <person name="Cumbie R."/>
            <person name="Clancy C.J."/>
            <person name="Dupont C.L."/>
        </authorList>
    </citation>
    <scope>NUCLEOTIDE SEQUENCE</scope>
    <source>
        <strain evidence="1">GL16</strain>
    </source>
</reference>
<dbReference type="OrthoDB" id="2208838at2759"/>
<evidence type="ECO:0000313" key="2">
    <source>
        <dbReference type="Proteomes" id="UP000717996"/>
    </source>
</evidence>
<protein>
    <submittedName>
        <fullName evidence="1">Uncharacterized protein</fullName>
    </submittedName>
</protein>
<comment type="caution">
    <text evidence="1">The sequence shown here is derived from an EMBL/GenBank/DDBJ whole genome shotgun (WGS) entry which is preliminary data.</text>
</comment>
<organism evidence="1 2">
    <name type="scientific">Rhizopus oryzae</name>
    <name type="common">Mucormycosis agent</name>
    <name type="synonym">Rhizopus arrhizus var. delemar</name>
    <dbReference type="NCBI Taxonomy" id="64495"/>
    <lineage>
        <taxon>Eukaryota</taxon>
        <taxon>Fungi</taxon>
        <taxon>Fungi incertae sedis</taxon>
        <taxon>Mucoromycota</taxon>
        <taxon>Mucoromycotina</taxon>
        <taxon>Mucoromycetes</taxon>
        <taxon>Mucorales</taxon>
        <taxon>Mucorineae</taxon>
        <taxon>Rhizopodaceae</taxon>
        <taxon>Rhizopus</taxon>
    </lineage>
</organism>
<evidence type="ECO:0000313" key="1">
    <source>
        <dbReference type="EMBL" id="KAG1545780.1"/>
    </source>
</evidence>
<dbReference type="AlphaFoldDB" id="A0A9P6YEG7"/>